<keyword evidence="2" id="KW-1185">Reference proteome</keyword>
<comment type="caution">
    <text evidence="1">The sequence shown here is derived from an EMBL/GenBank/DDBJ whole genome shotgun (WGS) entry which is preliminary data.</text>
</comment>
<name>A0A5S5MFG2_9BACT</name>
<protein>
    <submittedName>
        <fullName evidence="1">Uncharacterized protein</fullName>
    </submittedName>
</protein>
<sequence length="83" mass="9224">MTREKELILSFQLNFVMPQPLSKVQSLAKASALETLKEKGIKPEDAEIVLIPSGFEKLSTIMAKLLPPFFPVGRCTVNVYSKS</sequence>
<reference evidence="1 2" key="1">
    <citation type="submission" date="2019-06" db="EMBL/GenBank/DDBJ databases">
        <title>Desulfobotulus mexicanus sp. nov., a novel sulfate-reducing bacterium isolated from the sediment of an alkaline crater lake in Mexico.</title>
        <authorList>
            <person name="Hirschler-Rea A."/>
        </authorList>
    </citation>
    <scope>NUCLEOTIDE SEQUENCE [LARGE SCALE GENOMIC DNA]</scope>
    <source>
        <strain evidence="1 2">PAR22N</strain>
    </source>
</reference>
<accession>A0A5S5MFG2</accession>
<evidence type="ECO:0000313" key="1">
    <source>
        <dbReference type="EMBL" id="TYT74476.1"/>
    </source>
</evidence>
<organism evidence="1 2">
    <name type="scientific">Desulfobotulus mexicanus</name>
    <dbReference type="NCBI Taxonomy" id="2586642"/>
    <lineage>
        <taxon>Bacteria</taxon>
        <taxon>Pseudomonadati</taxon>
        <taxon>Thermodesulfobacteriota</taxon>
        <taxon>Desulfobacteria</taxon>
        <taxon>Desulfobacterales</taxon>
        <taxon>Desulfobacteraceae</taxon>
        <taxon>Desulfobotulus</taxon>
    </lineage>
</organism>
<dbReference type="AlphaFoldDB" id="A0A5S5MFG2"/>
<dbReference type="Proteomes" id="UP000321899">
    <property type="component" value="Unassembled WGS sequence"/>
</dbReference>
<proteinExistence type="predicted"/>
<dbReference type="RefSeq" id="WP_139448806.1">
    <property type="nucleotide sequence ID" value="NZ_VDMB01000011.1"/>
</dbReference>
<gene>
    <name evidence="1" type="ORF">FIM25_10000</name>
</gene>
<dbReference type="OrthoDB" id="9853804at2"/>
<dbReference type="EMBL" id="VDMB01000011">
    <property type="protein sequence ID" value="TYT74476.1"/>
    <property type="molecule type" value="Genomic_DNA"/>
</dbReference>
<evidence type="ECO:0000313" key="2">
    <source>
        <dbReference type="Proteomes" id="UP000321899"/>
    </source>
</evidence>